<evidence type="ECO:0000256" key="2">
    <source>
        <dbReference type="ARBA" id="ARBA00022679"/>
    </source>
</evidence>
<dbReference type="InterPro" id="IPR036589">
    <property type="entry name" value="HCY_dom_sf"/>
</dbReference>
<dbReference type="PROSITE" id="PS50970">
    <property type="entry name" value="HCY"/>
    <property type="match status" value="1"/>
</dbReference>
<name>A0A2P2BW93_9ZZZZ</name>
<evidence type="ECO:0000259" key="3">
    <source>
        <dbReference type="PROSITE" id="PS50970"/>
    </source>
</evidence>
<dbReference type="SUPFAM" id="SSF82282">
    <property type="entry name" value="Homocysteine S-methyltransferase"/>
    <property type="match status" value="1"/>
</dbReference>
<reference evidence="4" key="1">
    <citation type="submission" date="2015-08" db="EMBL/GenBank/DDBJ databases">
        <authorList>
            <person name="Babu N.S."/>
            <person name="Beckwith C.J."/>
            <person name="Beseler K.G."/>
            <person name="Brison A."/>
            <person name="Carone J.V."/>
            <person name="Caskin T.P."/>
            <person name="Diamond M."/>
            <person name="Durham M.E."/>
            <person name="Foxe J.M."/>
            <person name="Go M."/>
            <person name="Henderson B.A."/>
            <person name="Jones I.B."/>
            <person name="McGettigan J.A."/>
            <person name="Micheletti S.J."/>
            <person name="Nasrallah M.E."/>
            <person name="Ortiz D."/>
            <person name="Piller C.R."/>
            <person name="Privatt S.R."/>
            <person name="Schneider S.L."/>
            <person name="Sharp S."/>
            <person name="Smith T.C."/>
            <person name="Stanton J.D."/>
            <person name="Ullery H.E."/>
            <person name="Wilson R.J."/>
            <person name="Serrano M.G."/>
            <person name="Buck G."/>
            <person name="Lee V."/>
            <person name="Wang Y."/>
            <person name="Carvalho R."/>
            <person name="Voegtly L."/>
            <person name="Shi R."/>
            <person name="Duckworth R."/>
            <person name="Johnson A."/>
            <person name="Loviza R."/>
            <person name="Walstead R."/>
            <person name="Shah Z."/>
            <person name="Kiflezghi M."/>
            <person name="Wade K."/>
            <person name="Ball S.L."/>
            <person name="Bradley K.W."/>
            <person name="Asai D.J."/>
            <person name="Bowman C.A."/>
            <person name="Russell D.A."/>
            <person name="Pope W.H."/>
            <person name="Jacobs-Sera D."/>
            <person name="Hendrix R.W."/>
            <person name="Hatfull G.F."/>
        </authorList>
    </citation>
    <scope>NUCLEOTIDE SEQUENCE</scope>
</reference>
<accession>A0A2P2BW93</accession>
<proteinExistence type="predicted"/>
<keyword evidence="1 4" id="KW-0489">Methyltransferase</keyword>
<evidence type="ECO:0000256" key="1">
    <source>
        <dbReference type="ARBA" id="ARBA00022603"/>
    </source>
</evidence>
<sequence length="311" mass="33151">MSPLPQLETDLFLTDGGLETTLIFEDGLDLPDFAAFPLLSDPDGRAALVRYFDRYAEIARRDGLGVVLETPTWRANPDWAERLGYSTSALDEANRDSVALLAEIRDRWQTPDSPVVISGCIGPRGDGYVVDSAMSAAQAEDYHAQQIGSFAAAGADLVTPITMTYSAEATGAAAAAAAAGIPVVVSFTVETDGRLPSGETLEQAIRVVDEATDAYPVYYMVNCAHPSHFADVLEADSDWVQRIRGVRANASRLSHAELDEAEELDGGDPAELAQDYLSLRGRLPHLTVLGGCCGTNHEHVSAISLAAVGSR</sequence>
<dbReference type="GO" id="GO:0008168">
    <property type="term" value="F:methyltransferase activity"/>
    <property type="evidence" value="ECO:0007669"/>
    <property type="project" value="UniProtKB-KW"/>
</dbReference>
<dbReference type="PANTHER" id="PTHR11103">
    <property type="entry name" value="SLR1189 PROTEIN"/>
    <property type="match status" value="1"/>
</dbReference>
<evidence type="ECO:0000313" key="4">
    <source>
        <dbReference type="EMBL" id="CUR53999.1"/>
    </source>
</evidence>
<feature type="domain" description="Hcy-binding" evidence="3">
    <location>
        <begin position="1"/>
        <end position="307"/>
    </location>
</feature>
<dbReference type="AlphaFoldDB" id="A0A2P2BW93"/>
<protein>
    <submittedName>
        <fullName evidence="4">Putative homocysteine/selenocysteine methylase</fullName>
    </submittedName>
</protein>
<gene>
    <name evidence="4" type="ORF">NOCA2120032</name>
</gene>
<dbReference type="PANTHER" id="PTHR11103:SF18">
    <property type="entry name" value="SLR1189 PROTEIN"/>
    <property type="match status" value="1"/>
</dbReference>
<keyword evidence="2" id="KW-0808">Transferase</keyword>
<dbReference type="EMBL" id="CZKA01000004">
    <property type="protein sequence ID" value="CUR53999.1"/>
    <property type="molecule type" value="Genomic_DNA"/>
</dbReference>
<dbReference type="Gene3D" id="3.20.20.330">
    <property type="entry name" value="Homocysteine-binding-like domain"/>
    <property type="match status" value="1"/>
</dbReference>
<dbReference type="Pfam" id="PF02574">
    <property type="entry name" value="S-methyl_trans"/>
    <property type="match status" value="1"/>
</dbReference>
<dbReference type="InterPro" id="IPR003726">
    <property type="entry name" value="HCY_dom"/>
</dbReference>
<organism evidence="4">
    <name type="scientific">metagenome</name>
    <dbReference type="NCBI Taxonomy" id="256318"/>
    <lineage>
        <taxon>unclassified sequences</taxon>
        <taxon>metagenomes</taxon>
    </lineage>
</organism>
<dbReference type="GO" id="GO:0032259">
    <property type="term" value="P:methylation"/>
    <property type="evidence" value="ECO:0007669"/>
    <property type="project" value="UniProtKB-KW"/>
</dbReference>